<dbReference type="Gene3D" id="1.10.620.20">
    <property type="entry name" value="Ribonucleotide Reductase, subunit A"/>
    <property type="match status" value="1"/>
</dbReference>
<accession>A0A8J2BVQ9</accession>
<dbReference type="AlphaFoldDB" id="A0A8J2BVQ9"/>
<gene>
    <name evidence="1" type="ORF">MPNT_50160</name>
</gene>
<name>A0A8J2BVQ9_9BACT</name>
<keyword evidence="2" id="KW-1185">Reference proteome</keyword>
<comment type="caution">
    <text evidence="1">The sequence shown here is derived from an EMBL/GenBank/DDBJ whole genome shotgun (WGS) entry which is preliminary data.</text>
</comment>
<evidence type="ECO:0000313" key="1">
    <source>
        <dbReference type="EMBL" id="CAF0702695.1"/>
    </source>
</evidence>
<dbReference type="SUPFAM" id="SSF47240">
    <property type="entry name" value="Ferritin-like"/>
    <property type="match status" value="1"/>
</dbReference>
<organism evidence="1 2">
    <name type="scientific">Candidatus Methylacidithermus pantelleriae</name>
    <dbReference type="NCBI Taxonomy" id="2744239"/>
    <lineage>
        <taxon>Bacteria</taxon>
        <taxon>Pseudomonadati</taxon>
        <taxon>Verrucomicrobiota</taxon>
        <taxon>Methylacidiphilae</taxon>
        <taxon>Methylacidiphilales</taxon>
        <taxon>Methylacidiphilaceae</taxon>
        <taxon>Candidatus Methylacidithermus</taxon>
    </lineage>
</organism>
<protein>
    <recommendedName>
        <fullName evidence="3">Ferritin-like domain-containing protein</fullName>
    </recommendedName>
</protein>
<proteinExistence type="predicted"/>
<dbReference type="InterPro" id="IPR012348">
    <property type="entry name" value="RNR-like"/>
</dbReference>
<reference evidence="1" key="1">
    <citation type="submission" date="2021-02" db="EMBL/GenBank/DDBJ databases">
        <authorList>
            <person name="Cremers G."/>
            <person name="Picone N."/>
        </authorList>
    </citation>
    <scope>NUCLEOTIDE SEQUENCE</scope>
    <source>
        <strain evidence="1">PQ17</strain>
    </source>
</reference>
<dbReference type="Proteomes" id="UP000663859">
    <property type="component" value="Unassembled WGS sequence"/>
</dbReference>
<dbReference type="InterPro" id="IPR009078">
    <property type="entry name" value="Ferritin-like_SF"/>
</dbReference>
<evidence type="ECO:0008006" key="3">
    <source>
        <dbReference type="Google" id="ProtNLM"/>
    </source>
</evidence>
<evidence type="ECO:0000313" key="2">
    <source>
        <dbReference type="Proteomes" id="UP000663859"/>
    </source>
</evidence>
<dbReference type="EMBL" id="CAJNOB010000045">
    <property type="protein sequence ID" value="CAF0702695.1"/>
    <property type="molecule type" value="Genomic_DNA"/>
</dbReference>
<dbReference type="GO" id="GO:0016491">
    <property type="term" value="F:oxidoreductase activity"/>
    <property type="evidence" value="ECO:0007669"/>
    <property type="project" value="InterPro"/>
</dbReference>
<sequence>MLEEGQLALSKLLGDPPLSVPPQGLAPRGLEPPEKGVPFGFEVLERPLVWFPGVERLYEQAKVGQWNATFDVPWEKGKGVPEALERALCQILTWMIHQEFAAWYLPAKFLPRIHPNYLEPVLFLSTQIVDEARHVEAFVKRVFLNGIGFVGAYPQTESSLLGLLHQEDFDKASFLLHVLGEGTFLDLFGFLKKWAPDEASRCLFSHAMEDESRHVAYGIGRLRARLAADPACGERFVEALEERMAFAQEVSGLPTEIQQALAILAGGGEKGVALGKGMDRTFQFQAQLQASRIARLTSAGLPQPLAERINQLHVQASGNAM</sequence>